<feature type="compositionally biased region" description="Basic and acidic residues" evidence="1">
    <location>
        <begin position="45"/>
        <end position="54"/>
    </location>
</feature>
<protein>
    <submittedName>
        <fullName evidence="2">Uncharacterized protein</fullName>
    </submittedName>
</protein>
<reference evidence="2 3" key="1">
    <citation type="journal article" date="2014" name="Genome Announc.">
        <title>Complete Genome Sequence of Mycoplasma bovoculi Strain M165/69T (ATCC 29104).</title>
        <authorList>
            <person name="Calcutt M.J."/>
            <person name="Foecking M.F."/>
        </authorList>
    </citation>
    <scope>NUCLEOTIDE SEQUENCE [LARGE SCALE GENOMIC DNA]</scope>
    <source>
        <strain evidence="2">M165/69</strain>
    </source>
</reference>
<proteinExistence type="predicted"/>
<dbReference type="PATRIC" id="fig|743966.3.peg.174"/>
<name>W5V062_9BACT</name>
<dbReference type="AlphaFoldDB" id="W5V062"/>
<keyword evidence="3" id="KW-1185">Reference proteome</keyword>
<dbReference type="KEGG" id="mbc:MYB_00875"/>
<evidence type="ECO:0000313" key="2">
    <source>
        <dbReference type="EMBL" id="AHH45188.1"/>
    </source>
</evidence>
<dbReference type="EMBL" id="CP007154">
    <property type="protein sequence ID" value="AHH45188.1"/>
    <property type="molecule type" value="Genomic_DNA"/>
</dbReference>
<evidence type="ECO:0000256" key="1">
    <source>
        <dbReference type="SAM" id="MobiDB-lite"/>
    </source>
</evidence>
<evidence type="ECO:0000313" key="3">
    <source>
        <dbReference type="Proteomes" id="UP000019229"/>
    </source>
</evidence>
<gene>
    <name evidence="2" type="ORF">MYB_00875</name>
</gene>
<dbReference type="HOGENOM" id="CLU_815893_0_0_14"/>
<dbReference type="Proteomes" id="UP000019229">
    <property type="component" value="Chromosome"/>
</dbReference>
<sequence length="340" mass="38684">MTKKKIFLILGASTLGVSVATGLGVYYSNQSLTSGTGNGVGVDSTNEKIEKEPGKVQPFEPSKQVEPKNKAENEDKSKLAQNQLAPNKDNKDEIPKTQPKVENIDKNETKSPTKTEQQPELKQEDQKIEPLQKEESNKEKDSTISDSKEKVELTQEKPNKNPQVEQQEPIKREETLKEKIARIETLSDEELENISKLQNIDWEDGEKVDNELLKRKSQYTEQDKQAVDEKLKVLNTLWNTPSSEFLKDLDKNLITTSQQMAYFFKNLPDTLDPNIGANLATFYIHSQEKINPQLTSTPETRQKLLQELQEQLKKKYPQNTHINDYVKIISTGESGTLKSQ</sequence>
<accession>W5V062</accession>
<dbReference type="RefSeq" id="WP_022935524.1">
    <property type="nucleotide sequence ID" value="NZ_CP007154.1"/>
</dbReference>
<organism evidence="2 3">
    <name type="scientific">Mesomycoplasma bovoculi M165/69</name>
    <dbReference type="NCBI Taxonomy" id="743966"/>
    <lineage>
        <taxon>Bacteria</taxon>
        <taxon>Bacillati</taxon>
        <taxon>Mycoplasmatota</taxon>
        <taxon>Mycoplasmoidales</taxon>
        <taxon>Metamycoplasmataceae</taxon>
        <taxon>Mesomycoplasma</taxon>
    </lineage>
</organism>
<feature type="compositionally biased region" description="Basic and acidic residues" evidence="1">
    <location>
        <begin position="102"/>
        <end position="159"/>
    </location>
</feature>
<feature type="compositionally biased region" description="Basic and acidic residues" evidence="1">
    <location>
        <begin position="63"/>
        <end position="78"/>
    </location>
</feature>
<feature type="region of interest" description="Disordered" evidence="1">
    <location>
        <begin position="29"/>
        <end position="173"/>
    </location>
</feature>